<dbReference type="InterPro" id="IPR006976">
    <property type="entry name" value="VanZ-like"/>
</dbReference>
<organism evidence="3 4">
    <name type="scientific">Glutamicibacter uratoxydans</name>
    <name type="common">Arthrobacter uratoxydans</name>
    <dbReference type="NCBI Taxonomy" id="43667"/>
    <lineage>
        <taxon>Bacteria</taxon>
        <taxon>Bacillati</taxon>
        <taxon>Actinomycetota</taxon>
        <taxon>Actinomycetes</taxon>
        <taxon>Micrococcales</taxon>
        <taxon>Micrococcaceae</taxon>
        <taxon>Glutamicibacter</taxon>
    </lineage>
</organism>
<comment type="caution">
    <text evidence="3">The sequence shown here is derived from an EMBL/GenBank/DDBJ whole genome shotgun (WGS) entry which is preliminary data.</text>
</comment>
<dbReference type="OrthoDB" id="4942035at2"/>
<dbReference type="EMBL" id="BJNY01000004">
    <property type="protein sequence ID" value="GED05286.1"/>
    <property type="molecule type" value="Genomic_DNA"/>
</dbReference>
<evidence type="ECO:0000313" key="4">
    <source>
        <dbReference type="Proteomes" id="UP000316612"/>
    </source>
</evidence>
<dbReference type="Proteomes" id="UP000316612">
    <property type="component" value="Unassembled WGS sequence"/>
</dbReference>
<reference evidence="3 4" key="1">
    <citation type="submission" date="2019-06" db="EMBL/GenBank/DDBJ databases">
        <title>Whole genome shotgun sequence of Glutamicibacter uratoxydans NBRC 15515.</title>
        <authorList>
            <person name="Hosoyama A."/>
            <person name="Uohara A."/>
            <person name="Ohji S."/>
            <person name="Ichikawa N."/>
        </authorList>
    </citation>
    <scope>NUCLEOTIDE SEQUENCE [LARGE SCALE GENOMIC DNA]</scope>
    <source>
        <strain evidence="3 4">NBRC 15515</strain>
    </source>
</reference>
<accession>A0A4Y4DJX9</accession>
<evidence type="ECO:0000313" key="3">
    <source>
        <dbReference type="EMBL" id="GED05286.1"/>
    </source>
</evidence>
<proteinExistence type="predicted"/>
<name>A0A4Y4DJX9_GLUUR</name>
<sequence>MAEPPAAALRARSFIFAGLYLFFLSWIILFKLNLPHLGSGELRSIKLVPFIADGRYAASGMKESIVNVLLFIPAGLNLRLLLPRLRWIQAAAVGLGISALLEIAQYVLAVGSSDTTDLLTNAGGCLIGFAAAKHLPTLRGICAWLGISLAILSLLFIASPIRFAAPG</sequence>
<dbReference type="AlphaFoldDB" id="A0A4Y4DJX9"/>
<dbReference type="InterPro" id="IPR053150">
    <property type="entry name" value="Teicoplanin_resist-assoc"/>
</dbReference>
<feature type="transmembrane region" description="Helical" evidence="1">
    <location>
        <begin position="88"/>
        <end position="109"/>
    </location>
</feature>
<keyword evidence="4" id="KW-1185">Reference proteome</keyword>
<protein>
    <submittedName>
        <fullName evidence="3">Protein vanZ</fullName>
    </submittedName>
</protein>
<feature type="transmembrane region" description="Helical" evidence="1">
    <location>
        <begin position="141"/>
        <end position="161"/>
    </location>
</feature>
<dbReference type="PANTHER" id="PTHR36834:SF1">
    <property type="entry name" value="INTEGRAL MEMBRANE PROTEIN"/>
    <property type="match status" value="1"/>
</dbReference>
<feature type="transmembrane region" description="Helical" evidence="1">
    <location>
        <begin position="65"/>
        <end position="82"/>
    </location>
</feature>
<dbReference type="Pfam" id="PF04892">
    <property type="entry name" value="VanZ"/>
    <property type="match status" value="1"/>
</dbReference>
<keyword evidence="1" id="KW-0472">Membrane</keyword>
<evidence type="ECO:0000259" key="2">
    <source>
        <dbReference type="Pfam" id="PF04892"/>
    </source>
</evidence>
<keyword evidence="1" id="KW-0812">Transmembrane</keyword>
<gene>
    <name evidence="3" type="primary">vanZ</name>
    <name evidence="3" type="ORF">AUR04nite_08180</name>
</gene>
<evidence type="ECO:0000256" key="1">
    <source>
        <dbReference type="SAM" id="Phobius"/>
    </source>
</evidence>
<feature type="transmembrane region" description="Helical" evidence="1">
    <location>
        <begin position="14"/>
        <end position="34"/>
    </location>
</feature>
<dbReference type="PANTHER" id="PTHR36834">
    <property type="entry name" value="MEMBRANE PROTEIN-RELATED"/>
    <property type="match status" value="1"/>
</dbReference>
<feature type="domain" description="VanZ-like" evidence="2">
    <location>
        <begin position="19"/>
        <end position="133"/>
    </location>
</feature>
<keyword evidence="1" id="KW-1133">Transmembrane helix</keyword>
<dbReference type="RefSeq" id="WP_141362209.1">
    <property type="nucleotide sequence ID" value="NZ_BAAAJL010000001.1"/>
</dbReference>